<evidence type="ECO:0000256" key="5">
    <source>
        <dbReference type="SAM" id="SignalP"/>
    </source>
</evidence>
<proteinExistence type="inferred from homology"/>
<gene>
    <name evidence="8" type="ORF">H3146_25760</name>
</gene>
<comment type="similarity">
    <text evidence="1">Belongs to the peptidase S33 family.</text>
</comment>
<evidence type="ECO:0000313" key="9">
    <source>
        <dbReference type="Proteomes" id="UP000525686"/>
    </source>
</evidence>
<keyword evidence="2 5" id="KW-0732">Signal</keyword>
<sequence length="534" mass="56523">MGNKGLRRAAAALLTAALLLTGCTDGGGSAAPPLEPQDYGKREPGTTELLQPLPTAVPDELRPYYGQRLRWRDCGTKGFECATLRVPLDYAAPDGDEDVRLAVVRTRATGSKKPIGSLMVNPGGPGSSAVEYVRLAAGIGFPTEIRARYDIVGMDPRGVAGSEPIECLDGPAMDRHTQLDVTPDDAAETRALTAANKRFADGCRRQAGKLLDHVSTVEAARDMDVLREVLGDRKLHYVGFSYGTHLGATYAGLFPSRAGRLVLDGAMDPSLSAEQLNRDQTAGFNTAFNAFAADCVRRSGCPLGTTSAKDAAGRLADFFRRVDRDPLDTDGDRPLTEALATTGVIFAMYDENAWGMLRDALADAMKGDGAALLRLADAYHERDPDGSYGNIMFAYTAVSCLDQPAAFADPAEARKAVPSFEQVSPVFGRGFAYAALMCAEWPAKPTGRPHRIEAAGADPILVIGTTRDPATPYIWAESLAEQLRSATLLTYDGDGLVSADGGYRTEATARPGQSVPLGLVGVPPTEVPSGAGPA</sequence>
<feature type="domain" description="Peptidase S33 tripeptidyl aminopeptidase-like C-terminal" evidence="7">
    <location>
        <begin position="424"/>
        <end position="495"/>
    </location>
</feature>
<evidence type="ECO:0000259" key="7">
    <source>
        <dbReference type="Pfam" id="PF08386"/>
    </source>
</evidence>
<dbReference type="GO" id="GO:0016787">
    <property type="term" value="F:hydrolase activity"/>
    <property type="evidence" value="ECO:0007669"/>
    <property type="project" value="UniProtKB-KW"/>
</dbReference>
<dbReference type="Proteomes" id="UP000525686">
    <property type="component" value="Unassembled WGS sequence"/>
</dbReference>
<reference evidence="9" key="1">
    <citation type="submission" date="2020-05" db="EMBL/GenBank/DDBJ databases">
        <title>Classification of alakaliphilic streptomycetes isolated from an alkaline soil next to Lonar Crater, India and a proposal for the recognition of Streptomyces alkaliterrae sp. nov.</title>
        <authorList>
            <person name="Golinska P."/>
        </authorList>
    </citation>
    <scope>NUCLEOTIDE SEQUENCE [LARGE SCALE GENOMIC DNA]</scope>
    <source>
        <strain evidence="9">OF3</strain>
    </source>
</reference>
<dbReference type="PROSITE" id="PS51257">
    <property type="entry name" value="PROKAR_LIPOPROTEIN"/>
    <property type="match status" value="1"/>
</dbReference>
<organism evidence="8 9">
    <name type="scientific">Streptomyces alkaliterrae</name>
    <dbReference type="NCBI Taxonomy" id="2213162"/>
    <lineage>
        <taxon>Bacteria</taxon>
        <taxon>Bacillati</taxon>
        <taxon>Actinomycetota</taxon>
        <taxon>Actinomycetes</taxon>
        <taxon>Kitasatosporales</taxon>
        <taxon>Streptomycetaceae</taxon>
        <taxon>Streptomyces</taxon>
    </lineage>
</organism>
<dbReference type="SUPFAM" id="SSF53474">
    <property type="entry name" value="alpha/beta-Hydrolases"/>
    <property type="match status" value="1"/>
</dbReference>
<dbReference type="PANTHER" id="PTHR43248">
    <property type="entry name" value="2-SUCCINYL-6-HYDROXY-2,4-CYCLOHEXADIENE-1-CARBOXYLATE SYNTHASE"/>
    <property type="match status" value="1"/>
</dbReference>
<name>A0A7W3WQP1_9ACTN</name>
<evidence type="ECO:0000313" key="8">
    <source>
        <dbReference type="EMBL" id="MBB1256726.1"/>
    </source>
</evidence>
<dbReference type="Gene3D" id="3.40.50.1820">
    <property type="entry name" value="alpha/beta hydrolase"/>
    <property type="match status" value="1"/>
</dbReference>
<dbReference type="InterPro" id="IPR051601">
    <property type="entry name" value="Serine_prot/Carboxylest_S33"/>
</dbReference>
<evidence type="ECO:0000259" key="6">
    <source>
        <dbReference type="Pfam" id="PF00561"/>
    </source>
</evidence>
<dbReference type="Pfam" id="PF00561">
    <property type="entry name" value="Abhydrolase_1"/>
    <property type="match status" value="1"/>
</dbReference>
<comment type="caution">
    <text evidence="8">The sequence shown here is derived from an EMBL/GenBank/DDBJ whole genome shotgun (WGS) entry which is preliminary data.</text>
</comment>
<dbReference type="RefSeq" id="WP_181355596.1">
    <property type="nucleotide sequence ID" value="NZ_JABJWZ010000437.1"/>
</dbReference>
<dbReference type="EMBL" id="JABJWZ010000437">
    <property type="protein sequence ID" value="MBB1256726.1"/>
    <property type="molecule type" value="Genomic_DNA"/>
</dbReference>
<dbReference type="InterPro" id="IPR013595">
    <property type="entry name" value="Pept_S33_TAP-like_C"/>
</dbReference>
<evidence type="ECO:0000256" key="2">
    <source>
        <dbReference type="ARBA" id="ARBA00022729"/>
    </source>
</evidence>
<evidence type="ECO:0000256" key="3">
    <source>
        <dbReference type="ARBA" id="ARBA00022801"/>
    </source>
</evidence>
<accession>A0A7W3WQP1</accession>
<feature type="signal peptide" evidence="5">
    <location>
        <begin position="1"/>
        <end position="30"/>
    </location>
</feature>
<feature type="domain" description="AB hydrolase-1" evidence="6">
    <location>
        <begin position="118"/>
        <end position="312"/>
    </location>
</feature>
<feature type="region of interest" description="Disordered" evidence="4">
    <location>
        <begin position="28"/>
        <end position="51"/>
    </location>
</feature>
<protein>
    <submittedName>
        <fullName evidence="8">Alpha/beta fold hydrolase</fullName>
    </submittedName>
</protein>
<dbReference type="InterPro" id="IPR000073">
    <property type="entry name" value="AB_hydrolase_1"/>
</dbReference>
<evidence type="ECO:0000256" key="4">
    <source>
        <dbReference type="SAM" id="MobiDB-lite"/>
    </source>
</evidence>
<feature type="non-terminal residue" evidence="8">
    <location>
        <position position="534"/>
    </location>
</feature>
<feature type="chain" id="PRO_5030759570" evidence="5">
    <location>
        <begin position="31"/>
        <end position="534"/>
    </location>
</feature>
<dbReference type="InterPro" id="IPR029058">
    <property type="entry name" value="AB_hydrolase_fold"/>
</dbReference>
<dbReference type="Pfam" id="PF08386">
    <property type="entry name" value="Abhydrolase_4"/>
    <property type="match status" value="1"/>
</dbReference>
<dbReference type="AlphaFoldDB" id="A0A7W3WQP1"/>
<dbReference type="PANTHER" id="PTHR43248:SF29">
    <property type="entry name" value="TRIPEPTIDYL AMINOPEPTIDASE"/>
    <property type="match status" value="1"/>
</dbReference>
<evidence type="ECO:0000256" key="1">
    <source>
        <dbReference type="ARBA" id="ARBA00010088"/>
    </source>
</evidence>
<keyword evidence="3 8" id="KW-0378">Hydrolase</keyword>